<sequence>MDKLPAAQACQYEYSALRGDEIRLIRLQPGAFDDDLKFELVHHALHQIDLGIGEAGLRGQGPGRKLPSGWRAFKTPEDRPFYKRRGTRSTPELFTYEYPDGEDQAPISVALNAPHNYEALSYTWGDASHQQLTFVLDGDRESKILHVGRNLAIALRHLRLDSATRTLWVDAVCINQNDLDERAAQVKRMRNIYGLASKVLVWLGESSHDSSGVMRKLEYLGRQIEVSTSSWIIRAFDPPASEPSWTGKTTVLPYSAADWQAIESLFERSWFDRLWVLQEVTANPNTTVQCGHDSIDWYFLRRAIIGLDERAGVPATLSYRLNNKVDIAFGSRGTFRDVLFVARQHLCQDPRDKLYGVLGLIGPKFQDRLVPSYERPFRELYKEVFLTHSEMTGRLDLLTQCFVNEDLFSSPSWVPDWQSFPYAFRAPEPGYQASGASKADFCVLADSWLQVTGILIDKVIYAPDSSHVDPQSLITYIRDLRPPGLDHDKYVTGEPLLKAWTRTLAMDMLHERYPNRFFPDYDEWEKNVLQMLDSNSNDTAFASVESLSNLIRDTLTDMGFFKTEKGYIGFGPYALEQDDYVCVILGVPTPLVIRPRLDGTYWVIGWAYAHGVMDSEALLGPLPEGWIVTQRFVHLRQLPRYINVPENRSQLDDPRLGELSTGWRRIANRHLTPDDPVVVDYFENVDSGEIINYDPRMTADALRSRGVKLETLAFV</sequence>
<evidence type="ECO:0000313" key="2">
    <source>
        <dbReference type="EMBL" id="KAK4495200.1"/>
    </source>
</evidence>
<keyword evidence="3" id="KW-1185">Reference proteome</keyword>
<dbReference type="EMBL" id="JAXOVC010000012">
    <property type="protein sequence ID" value="KAK4495200.1"/>
    <property type="molecule type" value="Genomic_DNA"/>
</dbReference>
<dbReference type="InterPro" id="IPR010730">
    <property type="entry name" value="HET"/>
</dbReference>
<accession>A0ABR0E1B3</accession>
<dbReference type="Pfam" id="PF06985">
    <property type="entry name" value="HET"/>
    <property type="match status" value="1"/>
</dbReference>
<comment type="caution">
    <text evidence="2">The sequence shown here is derived from an EMBL/GenBank/DDBJ whole genome shotgun (WGS) entry which is preliminary data.</text>
</comment>
<evidence type="ECO:0000259" key="1">
    <source>
        <dbReference type="Pfam" id="PF06985"/>
    </source>
</evidence>
<organism evidence="2 3">
    <name type="scientific">Zasmidium cellare</name>
    <name type="common">Wine cellar mold</name>
    <name type="synonym">Racodium cellare</name>
    <dbReference type="NCBI Taxonomy" id="395010"/>
    <lineage>
        <taxon>Eukaryota</taxon>
        <taxon>Fungi</taxon>
        <taxon>Dikarya</taxon>
        <taxon>Ascomycota</taxon>
        <taxon>Pezizomycotina</taxon>
        <taxon>Dothideomycetes</taxon>
        <taxon>Dothideomycetidae</taxon>
        <taxon>Mycosphaerellales</taxon>
        <taxon>Mycosphaerellaceae</taxon>
        <taxon>Zasmidium</taxon>
    </lineage>
</organism>
<proteinExistence type="predicted"/>
<dbReference type="PANTHER" id="PTHR24148">
    <property type="entry name" value="ANKYRIN REPEAT DOMAIN-CONTAINING PROTEIN 39 HOMOLOG-RELATED"/>
    <property type="match status" value="1"/>
</dbReference>
<dbReference type="Proteomes" id="UP001305779">
    <property type="component" value="Unassembled WGS sequence"/>
</dbReference>
<dbReference type="PANTHER" id="PTHR24148:SF64">
    <property type="entry name" value="HETEROKARYON INCOMPATIBILITY DOMAIN-CONTAINING PROTEIN"/>
    <property type="match status" value="1"/>
</dbReference>
<evidence type="ECO:0000313" key="3">
    <source>
        <dbReference type="Proteomes" id="UP001305779"/>
    </source>
</evidence>
<dbReference type="Pfam" id="PF26639">
    <property type="entry name" value="Het-6_barrel"/>
    <property type="match status" value="1"/>
</dbReference>
<reference evidence="2 3" key="1">
    <citation type="journal article" date="2023" name="G3 (Bethesda)">
        <title>A chromosome-level genome assembly of Zasmidium syzygii isolated from banana leaves.</title>
        <authorList>
            <person name="van Westerhoven A.C."/>
            <person name="Mehrabi R."/>
            <person name="Talebi R."/>
            <person name="Steentjes M.B.F."/>
            <person name="Corcolon B."/>
            <person name="Chong P.A."/>
            <person name="Kema G.H.J."/>
            <person name="Seidl M.F."/>
        </authorList>
    </citation>
    <scope>NUCLEOTIDE SEQUENCE [LARGE SCALE GENOMIC DNA]</scope>
    <source>
        <strain evidence="2 3">P124</strain>
    </source>
</reference>
<dbReference type="InterPro" id="IPR052895">
    <property type="entry name" value="HetReg/Transcr_Mod"/>
</dbReference>
<name>A0ABR0E1B3_ZASCE</name>
<protein>
    <recommendedName>
        <fullName evidence="1">Heterokaryon incompatibility domain-containing protein</fullName>
    </recommendedName>
</protein>
<gene>
    <name evidence="2" type="ORF">PRZ48_013527</name>
</gene>
<feature type="domain" description="Heterokaryon incompatibility" evidence="1">
    <location>
        <begin position="117"/>
        <end position="279"/>
    </location>
</feature>